<protein>
    <submittedName>
        <fullName evidence="2">Uncharacterized protein</fullName>
    </submittedName>
</protein>
<evidence type="ECO:0000313" key="2">
    <source>
        <dbReference type="EMBL" id="PIR69135.1"/>
    </source>
</evidence>
<gene>
    <name evidence="2" type="ORF">COU48_00175</name>
</gene>
<keyword evidence="1" id="KW-1133">Transmembrane helix</keyword>
<dbReference type="Proteomes" id="UP000228613">
    <property type="component" value="Unassembled WGS sequence"/>
</dbReference>
<keyword evidence="1" id="KW-0812">Transmembrane</keyword>
<evidence type="ECO:0000256" key="1">
    <source>
        <dbReference type="SAM" id="Phobius"/>
    </source>
</evidence>
<evidence type="ECO:0000313" key="3">
    <source>
        <dbReference type="Proteomes" id="UP000228613"/>
    </source>
</evidence>
<reference evidence="3" key="1">
    <citation type="submission" date="2017-09" db="EMBL/GenBank/DDBJ databases">
        <title>Depth-based differentiation of microbial function through sediment-hosted aquifers and enrichment of novel symbionts in the deep terrestrial subsurface.</title>
        <authorList>
            <person name="Probst A.J."/>
            <person name="Ladd B."/>
            <person name="Jarett J.K."/>
            <person name="Geller-Mcgrath D.E."/>
            <person name="Sieber C.M.K."/>
            <person name="Emerson J.B."/>
            <person name="Anantharaman K."/>
            <person name="Thomas B.C."/>
            <person name="Malmstrom R."/>
            <person name="Stieglmeier M."/>
            <person name="Klingl A."/>
            <person name="Woyke T."/>
            <person name="Ryan C.M."/>
            <person name="Banfield J.F."/>
        </authorList>
    </citation>
    <scope>NUCLEOTIDE SEQUENCE [LARGE SCALE GENOMIC DNA]</scope>
</reference>
<sequence length="114" mass="13220">MFFNLKIKMTKKNNFEKGISIISILILGFILILVLSYFKISVRSVIESPEAQDNITYVGGGTRNLWNDYLEKPASYLWNDIFIDIFWASFVDNMERIRDGKPTDYENSAPTLNK</sequence>
<proteinExistence type="predicted"/>
<keyword evidence="1" id="KW-0472">Membrane</keyword>
<name>A0A2J0JII2_9BACT</name>
<comment type="caution">
    <text evidence="2">The sequence shown here is derived from an EMBL/GenBank/DDBJ whole genome shotgun (WGS) entry which is preliminary data.</text>
</comment>
<accession>A0A2J0JII2</accession>
<dbReference type="EMBL" id="PFCP01000006">
    <property type="protein sequence ID" value="PIR69135.1"/>
    <property type="molecule type" value="Genomic_DNA"/>
</dbReference>
<feature type="transmembrane region" description="Helical" evidence="1">
    <location>
        <begin position="21"/>
        <end position="38"/>
    </location>
</feature>
<dbReference type="AlphaFoldDB" id="A0A2J0JII2"/>
<organism evidence="2 3">
    <name type="scientific">Candidatus Nomurabacteria bacterium CG10_big_fil_rev_8_21_14_0_10_03_31_7</name>
    <dbReference type="NCBI Taxonomy" id="1974730"/>
    <lineage>
        <taxon>Bacteria</taxon>
        <taxon>Candidatus Nomuraibacteriota</taxon>
    </lineage>
</organism>